<evidence type="ECO:0000256" key="3">
    <source>
        <dbReference type="PROSITE-ProRule" id="PRU10141"/>
    </source>
</evidence>
<accession>A0A2V0PIV8</accession>
<dbReference type="STRING" id="307507.A0A2V0PIV8"/>
<dbReference type="SUPFAM" id="SSF101904">
    <property type="entry name" value="GyrA/ParC C-terminal domain-like"/>
    <property type="match status" value="2"/>
</dbReference>
<evidence type="ECO:0000313" key="7">
    <source>
        <dbReference type="Proteomes" id="UP000247498"/>
    </source>
</evidence>
<reference evidence="6 7" key="1">
    <citation type="journal article" date="2018" name="Sci. Rep.">
        <title>Raphidocelis subcapitata (=Pseudokirchneriella subcapitata) provides an insight into genome evolution and environmental adaptations in the Sphaeropleales.</title>
        <authorList>
            <person name="Suzuki S."/>
            <person name="Yamaguchi H."/>
            <person name="Nakajima N."/>
            <person name="Kawachi M."/>
        </authorList>
    </citation>
    <scope>NUCLEOTIDE SEQUENCE [LARGE SCALE GENOMIC DNA]</scope>
    <source>
        <strain evidence="6 7">NIES-35</strain>
    </source>
</reference>
<feature type="compositionally biased region" description="Acidic residues" evidence="4">
    <location>
        <begin position="608"/>
        <end position="618"/>
    </location>
</feature>
<feature type="domain" description="Protein kinase" evidence="5">
    <location>
        <begin position="138"/>
        <end position="453"/>
    </location>
</feature>
<feature type="region of interest" description="Disordered" evidence="4">
    <location>
        <begin position="57"/>
        <end position="126"/>
    </location>
</feature>
<keyword evidence="1 3" id="KW-0547">Nucleotide-binding</keyword>
<dbReference type="AlphaFoldDB" id="A0A2V0PIV8"/>
<evidence type="ECO:0000256" key="1">
    <source>
        <dbReference type="ARBA" id="ARBA00022741"/>
    </source>
</evidence>
<dbReference type="PANTHER" id="PTHR43493">
    <property type="entry name" value="DNA GYRASE/TOPOISOMERASE SUBUNIT A"/>
    <property type="match status" value="1"/>
</dbReference>
<dbReference type="GO" id="GO:0009330">
    <property type="term" value="C:DNA topoisomerase type II (double strand cut, ATP-hydrolyzing) complex"/>
    <property type="evidence" value="ECO:0007669"/>
    <property type="project" value="TreeGrafter"/>
</dbReference>
<proteinExistence type="predicted"/>
<feature type="region of interest" description="Disordered" evidence="4">
    <location>
        <begin position="1"/>
        <end position="40"/>
    </location>
</feature>
<evidence type="ECO:0000256" key="4">
    <source>
        <dbReference type="SAM" id="MobiDB-lite"/>
    </source>
</evidence>
<dbReference type="GO" id="GO:0003677">
    <property type="term" value="F:DNA binding"/>
    <property type="evidence" value="ECO:0007669"/>
    <property type="project" value="InterPro"/>
</dbReference>
<dbReference type="InterPro" id="IPR035516">
    <property type="entry name" value="Gyrase/topoIV_suA_C"/>
</dbReference>
<keyword evidence="2 3" id="KW-0067">ATP-binding</keyword>
<dbReference type="InterPro" id="IPR050220">
    <property type="entry name" value="Type_II_DNA_Topoisomerases"/>
</dbReference>
<feature type="binding site" evidence="3">
    <location>
        <position position="167"/>
    </location>
    <ligand>
        <name>ATP</name>
        <dbReference type="ChEBI" id="CHEBI:30616"/>
    </ligand>
</feature>
<dbReference type="PANTHER" id="PTHR43493:SF5">
    <property type="entry name" value="DNA GYRASE SUBUNIT A, CHLOROPLASTIC_MITOCHONDRIAL"/>
    <property type="match status" value="1"/>
</dbReference>
<dbReference type="Pfam" id="PF00069">
    <property type="entry name" value="Pkinase"/>
    <property type="match status" value="1"/>
</dbReference>
<feature type="compositionally biased region" description="Low complexity" evidence="4">
    <location>
        <begin position="28"/>
        <end position="37"/>
    </location>
</feature>
<dbReference type="SMART" id="SM00434">
    <property type="entry name" value="TOP4c"/>
    <property type="match status" value="1"/>
</dbReference>
<dbReference type="InterPro" id="IPR017441">
    <property type="entry name" value="Protein_kinase_ATP_BS"/>
</dbReference>
<dbReference type="SMART" id="SM00220">
    <property type="entry name" value="S_TKc"/>
    <property type="match status" value="1"/>
</dbReference>
<evidence type="ECO:0000259" key="5">
    <source>
        <dbReference type="PROSITE" id="PS50011"/>
    </source>
</evidence>
<dbReference type="InParanoid" id="A0A2V0PIV8"/>
<feature type="compositionally biased region" description="Low complexity" evidence="4">
    <location>
        <begin position="57"/>
        <end position="121"/>
    </location>
</feature>
<dbReference type="InterPro" id="IPR011009">
    <property type="entry name" value="Kinase-like_dom_sf"/>
</dbReference>
<dbReference type="InterPro" id="IPR000719">
    <property type="entry name" value="Prot_kinase_dom"/>
</dbReference>
<dbReference type="OrthoDB" id="276498at2759"/>
<dbReference type="Pfam" id="PF03989">
    <property type="entry name" value="DNA_gyraseA_C"/>
    <property type="match status" value="6"/>
</dbReference>
<dbReference type="GO" id="GO:0006265">
    <property type="term" value="P:DNA topological change"/>
    <property type="evidence" value="ECO:0007669"/>
    <property type="project" value="InterPro"/>
</dbReference>
<keyword evidence="7" id="KW-1185">Reference proteome</keyword>
<dbReference type="Gene3D" id="2.120.10.90">
    <property type="entry name" value="DNA gyrase/topoisomerase IV, subunit A, C-terminal"/>
    <property type="match status" value="1"/>
</dbReference>
<dbReference type="SUPFAM" id="SSF56112">
    <property type="entry name" value="Protein kinase-like (PK-like)"/>
    <property type="match status" value="1"/>
</dbReference>
<dbReference type="Proteomes" id="UP000247498">
    <property type="component" value="Unassembled WGS sequence"/>
</dbReference>
<dbReference type="Gene3D" id="3.30.200.20">
    <property type="entry name" value="Phosphorylase Kinase, domain 1"/>
    <property type="match status" value="1"/>
</dbReference>
<dbReference type="FunFam" id="3.30.200.20:FF:000042">
    <property type="entry name" value="Aurora kinase A"/>
    <property type="match status" value="1"/>
</dbReference>
<sequence>MLAAQEQADKENALKRPAPANAAKEVPSKLVSSSKSPAGARMALKAVSNTVNRAGDAGAQGATAATKPVGAAKKSAAHAAQQRQEQKQQQQQQEQQQQQPEAGSAGAAGDGSRAAAGAAAGSSGGGARAAQSWQLDDFDIGRPLGRGKFGNVYLAREKRSQYIVALKVLFKSQLAQSNVEHQLRREIEIQSHLRHPNILRMYGYFYDAVDVVERRARHALARARARLHLVEGFLRALGQLDAVVKAIRDAPDAAGARAALTAPPFGFSPEQAEGVLSLTLRRLTGLEVGKLREEEGQLRASIGGLEALLADRAKVVAEVVREAREVAAKHGAPRRTRLVYEEGGGEGAPSEEDLVPNQPCLLTLSSRGYVKRLSPGTFEAQLRGGKGKSGGRLRDNDALEEAVSCSTHDHLLLLAASGKAFSARAWRVPEASRTAGGTAIAQVLGLSGAERFAAMLPVGPSWDDPGSRHLVMATAGGAVKRTALASFGSLAAGKRSAGVLAIRLEEGDRLAAAGLCADGGAVLLASSGGKVSSFEVSEGSFRAKGRATHAMKGMKLPPGEELMSMSILTPEQNAAVKRQRAALAGDGEGQAEGGGPAAGAAAAGGGAEEAEEGPEEEGPWLVVITAKGLGKRVSLARLPLRLRRGSAGNIAIRLEAGDAVASAHVVLSADDELLIASRGGLMARVKAAGVRCPKGRASKGVRLLALNPGDEVQTCSVARAGGGGGV</sequence>
<feature type="compositionally biased region" description="Gly residues" evidence="4">
    <location>
        <begin position="586"/>
        <end position="607"/>
    </location>
</feature>
<dbReference type="InterPro" id="IPR006691">
    <property type="entry name" value="GyrA/parC_rep"/>
</dbReference>
<evidence type="ECO:0000313" key="6">
    <source>
        <dbReference type="EMBL" id="GBF99646.1"/>
    </source>
</evidence>
<dbReference type="InterPro" id="IPR002205">
    <property type="entry name" value="Topo_IIA_dom_A"/>
</dbReference>
<dbReference type="InterPro" id="IPR013760">
    <property type="entry name" value="Topo_IIA-like_dom_sf"/>
</dbReference>
<dbReference type="PROSITE" id="PS50011">
    <property type="entry name" value="PROTEIN_KINASE_DOM"/>
    <property type="match status" value="1"/>
</dbReference>
<dbReference type="GO" id="GO:0004672">
    <property type="term" value="F:protein kinase activity"/>
    <property type="evidence" value="ECO:0007669"/>
    <property type="project" value="InterPro"/>
</dbReference>
<dbReference type="EMBL" id="BDRX01000166">
    <property type="protein sequence ID" value="GBF99646.1"/>
    <property type="molecule type" value="Genomic_DNA"/>
</dbReference>
<organism evidence="6 7">
    <name type="scientific">Raphidocelis subcapitata</name>
    <dbReference type="NCBI Taxonomy" id="307507"/>
    <lineage>
        <taxon>Eukaryota</taxon>
        <taxon>Viridiplantae</taxon>
        <taxon>Chlorophyta</taxon>
        <taxon>core chlorophytes</taxon>
        <taxon>Chlorophyceae</taxon>
        <taxon>CS clade</taxon>
        <taxon>Sphaeropleales</taxon>
        <taxon>Selenastraceae</taxon>
        <taxon>Raphidocelis</taxon>
    </lineage>
</organism>
<dbReference type="SUPFAM" id="SSF56719">
    <property type="entry name" value="Type II DNA topoisomerase"/>
    <property type="match status" value="1"/>
</dbReference>
<dbReference type="PROSITE" id="PS00107">
    <property type="entry name" value="PROTEIN_KINASE_ATP"/>
    <property type="match status" value="1"/>
</dbReference>
<dbReference type="Gene3D" id="1.10.268.10">
    <property type="entry name" value="Topoisomerase, domain 3"/>
    <property type="match status" value="1"/>
</dbReference>
<dbReference type="GO" id="GO:0003918">
    <property type="term" value="F:DNA topoisomerase type II (double strand cut, ATP-hydrolyzing) activity"/>
    <property type="evidence" value="ECO:0007669"/>
    <property type="project" value="InterPro"/>
</dbReference>
<dbReference type="GO" id="GO:0005524">
    <property type="term" value="F:ATP binding"/>
    <property type="evidence" value="ECO:0007669"/>
    <property type="project" value="UniProtKB-UniRule"/>
</dbReference>
<feature type="region of interest" description="Disordered" evidence="4">
    <location>
        <begin position="578"/>
        <end position="618"/>
    </location>
</feature>
<comment type="caution">
    <text evidence="6">The sequence shown here is derived from an EMBL/GenBank/DDBJ whole genome shotgun (WGS) entry which is preliminary data.</text>
</comment>
<dbReference type="FunCoup" id="A0A2V0PIV8">
    <property type="interactions" value="417"/>
</dbReference>
<protein>
    <submittedName>
        <fullName evidence="6">DNA gyrase subunit A</fullName>
    </submittedName>
</protein>
<evidence type="ECO:0000256" key="2">
    <source>
        <dbReference type="ARBA" id="ARBA00022840"/>
    </source>
</evidence>
<dbReference type="InterPro" id="IPR013757">
    <property type="entry name" value="Topo_IIA_A_a_sf"/>
</dbReference>
<gene>
    <name evidence="6" type="ORF">Rsub_12583</name>
</gene>
<name>A0A2V0PIV8_9CHLO</name>